<dbReference type="RefSeq" id="WP_093609062.1">
    <property type="nucleotide sequence ID" value="NZ_FNFF01000003.1"/>
</dbReference>
<reference evidence="3 4" key="1">
    <citation type="submission" date="2016-10" db="EMBL/GenBank/DDBJ databases">
        <authorList>
            <person name="de Groot N.N."/>
        </authorList>
    </citation>
    <scope>NUCLEOTIDE SEQUENCE [LARGE SCALE GENOMIC DNA]</scope>
    <source>
        <strain evidence="3 4">CGMCC 4.5727</strain>
    </source>
</reference>
<dbReference type="AlphaFoldDB" id="A0A1G8XVN4"/>
<protein>
    <submittedName>
        <fullName evidence="3">Uncharacterized protein</fullName>
    </submittedName>
</protein>
<evidence type="ECO:0000313" key="4">
    <source>
        <dbReference type="Proteomes" id="UP000199155"/>
    </source>
</evidence>
<feature type="region of interest" description="Disordered" evidence="1">
    <location>
        <begin position="1"/>
        <end position="21"/>
    </location>
</feature>
<dbReference type="STRING" id="417292.SAMN05421806_103415"/>
<feature type="transmembrane region" description="Helical" evidence="2">
    <location>
        <begin position="59"/>
        <end position="78"/>
    </location>
</feature>
<organism evidence="3 4">
    <name type="scientific">Streptomyces indicus</name>
    <dbReference type="NCBI Taxonomy" id="417292"/>
    <lineage>
        <taxon>Bacteria</taxon>
        <taxon>Bacillati</taxon>
        <taxon>Actinomycetota</taxon>
        <taxon>Actinomycetes</taxon>
        <taxon>Kitasatosporales</taxon>
        <taxon>Streptomycetaceae</taxon>
        <taxon>Streptomyces</taxon>
    </lineage>
</organism>
<evidence type="ECO:0000256" key="2">
    <source>
        <dbReference type="SAM" id="Phobius"/>
    </source>
</evidence>
<keyword evidence="2" id="KW-0472">Membrane</keyword>
<dbReference type="Proteomes" id="UP000199155">
    <property type="component" value="Unassembled WGS sequence"/>
</dbReference>
<dbReference type="OrthoDB" id="4330123at2"/>
<evidence type="ECO:0000256" key="1">
    <source>
        <dbReference type="SAM" id="MobiDB-lite"/>
    </source>
</evidence>
<gene>
    <name evidence="3" type="ORF">SAMN05421806_103415</name>
</gene>
<keyword evidence="4" id="KW-1185">Reference proteome</keyword>
<proteinExistence type="predicted"/>
<sequence length="147" mass="15105">MQTIGNDSDNSSADGRAGEERPRGGDFGLLFAGAATAVVAAGAFLAFGDFDSPLRGPLTLLLLLGAPSGALAIALGGLQPWGRFVASLAGGAALNLLVAQAMLAMHMWSVRGGMVAVCGLSLAIWALALLTRRHPDRMRRTTKSSET</sequence>
<keyword evidence="2" id="KW-0812">Transmembrane</keyword>
<keyword evidence="2" id="KW-1133">Transmembrane helix</keyword>
<name>A0A1G8XVN4_9ACTN</name>
<feature type="transmembrane region" description="Helical" evidence="2">
    <location>
        <begin position="114"/>
        <end position="131"/>
    </location>
</feature>
<feature type="compositionally biased region" description="Polar residues" evidence="1">
    <location>
        <begin position="1"/>
        <end position="13"/>
    </location>
</feature>
<evidence type="ECO:0000313" key="3">
    <source>
        <dbReference type="EMBL" id="SDJ94234.1"/>
    </source>
</evidence>
<accession>A0A1G8XVN4</accession>
<dbReference type="EMBL" id="FNFF01000003">
    <property type="protein sequence ID" value="SDJ94234.1"/>
    <property type="molecule type" value="Genomic_DNA"/>
</dbReference>
<feature type="transmembrane region" description="Helical" evidence="2">
    <location>
        <begin position="85"/>
        <end position="108"/>
    </location>
</feature>
<feature type="transmembrane region" description="Helical" evidence="2">
    <location>
        <begin position="27"/>
        <end position="47"/>
    </location>
</feature>